<sequence length="797" mass="87252">MTQSFPVLPLRDIVVFPHMIVPLFVGRDKSVAALETAMAADKEIFLVAQLDPGQDDPGRDDLYDMGVIATILQLLKLPDGTVRVLVEGKSRATLTELTGVGDHLTADIERIDEEPAQGVEIAALMRSVVEQFENYSKLNRKLPAETAVQMSEIEEASRLADSIAGNIAIKVADKQALLVELDQSKRLEMVYAFMEGELGVLQVEKKIKSRVKRQMEKTQREYYLNEQLKAIQRELGNEGEEGDGDEIAELTQKIATLKLSKEARTKATAELKKLKTMAPMSAEATVVRNYLDVLLGLPWGKKSKLKKDIAAAQAVLDEDHYALEKVKDRIVEYLAVQARTNKLKGPILCLVGPPGVGKTSLGKSIAKATGREFIRQSLGGVRDEAEIRGHRRTYIGSLPGKIVTNLKKAGASNPLFLLDEIDKLGQDFRGDPASALLEVLDPEQNNKFNDHYLEIDIDLSDVMFVTTANTLNLPQPLLDRMEIIRLEGYTEDEKVEIAERHLIAKQVEAHGLKDGEFTLTNEGLRALIQKYTREAGVRTLEREIAKLARKALRQILEGKTESVTITPDNLHEFAGVQKYRHGLSETEHQIGAVTGLAWTEVGGELLTIESVTVPGKGAIKLTGKLGDVMKESAETAMSFIKARSPSYGIKPSLFARKDIHVHLPEGAVPKDGPSAGVGLVTSIVSTLTGVPVRREVAMTGEVTLRGRVLPIGGLKEKLLAALRGGIETVLIPKENEKDLAEIPANIKEGLKIVPVEHVDEVLRLALTGPLEAIDWTEADELAAQPPAPIAPAGEMHH</sequence>
<dbReference type="InterPro" id="IPR054594">
    <property type="entry name" value="Lon_lid"/>
</dbReference>
<dbReference type="PRINTS" id="PR00830">
    <property type="entry name" value="ENDOLAPTASE"/>
</dbReference>
<evidence type="ECO:0000256" key="9">
    <source>
        <dbReference type="ARBA" id="ARBA00050665"/>
    </source>
</evidence>
<keyword evidence="2 10" id="KW-0963">Cytoplasm</keyword>
<feature type="active site" evidence="10 12">
    <location>
        <position position="674"/>
    </location>
</feature>
<dbReference type="GO" id="GO:0004176">
    <property type="term" value="F:ATP-dependent peptidase activity"/>
    <property type="evidence" value="ECO:0007669"/>
    <property type="project" value="UniProtKB-UniRule"/>
</dbReference>
<dbReference type="SMART" id="SM00464">
    <property type="entry name" value="LON"/>
    <property type="match status" value="1"/>
</dbReference>
<comment type="induction">
    <text evidence="10">By heat shock.</text>
</comment>
<dbReference type="AlphaFoldDB" id="A0A5B8LI13"/>
<evidence type="ECO:0000256" key="12">
    <source>
        <dbReference type="PIRSR" id="PIRSR001174-1"/>
    </source>
</evidence>
<dbReference type="Pfam" id="PF22667">
    <property type="entry name" value="Lon_lid"/>
    <property type="match status" value="1"/>
</dbReference>
<evidence type="ECO:0000259" key="16">
    <source>
        <dbReference type="PROSITE" id="PS51787"/>
    </source>
</evidence>
<dbReference type="OrthoDB" id="9803599at2"/>
<dbReference type="InterPro" id="IPR027417">
    <property type="entry name" value="P-loop_NTPase"/>
</dbReference>
<dbReference type="Gene3D" id="3.30.230.10">
    <property type="match status" value="1"/>
</dbReference>
<keyword evidence="18" id="KW-1185">Reference proteome</keyword>
<keyword evidence="8 10" id="KW-0346">Stress response</keyword>
<evidence type="ECO:0000259" key="15">
    <source>
        <dbReference type="PROSITE" id="PS51786"/>
    </source>
</evidence>
<feature type="domain" description="Lon proteolytic" evidence="15">
    <location>
        <begin position="587"/>
        <end position="768"/>
    </location>
</feature>
<dbReference type="InterPro" id="IPR008269">
    <property type="entry name" value="Lon_proteolytic"/>
</dbReference>
<dbReference type="GO" id="GO:0043565">
    <property type="term" value="F:sequence-specific DNA binding"/>
    <property type="evidence" value="ECO:0007669"/>
    <property type="project" value="UniProtKB-UniRule"/>
</dbReference>
<accession>A0A5B8LI13</accession>
<dbReference type="Gene3D" id="2.30.130.40">
    <property type="entry name" value="LON domain-like"/>
    <property type="match status" value="1"/>
</dbReference>
<dbReference type="InterPro" id="IPR003959">
    <property type="entry name" value="ATPase_AAA_core"/>
</dbReference>
<keyword evidence="6 10" id="KW-0720">Serine protease</keyword>
<dbReference type="PANTHER" id="PTHR10046">
    <property type="entry name" value="ATP DEPENDENT LON PROTEASE FAMILY MEMBER"/>
    <property type="match status" value="1"/>
</dbReference>
<evidence type="ECO:0000256" key="3">
    <source>
        <dbReference type="ARBA" id="ARBA00022670"/>
    </source>
</evidence>
<comment type="subunit">
    <text evidence="10 11">Homohexamer. Organized in a ring with a central cavity.</text>
</comment>
<comment type="function">
    <text evidence="10">ATP-dependent serine protease that mediates the selective degradation of mutant and abnormal proteins as well as certain short-lived regulatory proteins. Required for cellular homeostasis and for survival from DNA damage and developmental changes induced by stress. Degrades polypeptides processively to yield small peptide fragments that are 5 to 10 amino acids long. Binds to DNA in a double-stranded, site-specific manner.</text>
</comment>
<dbReference type="GO" id="GO:0034605">
    <property type="term" value="P:cellular response to heat"/>
    <property type="evidence" value="ECO:0007669"/>
    <property type="project" value="UniProtKB-UniRule"/>
</dbReference>
<dbReference type="PIRSF" id="PIRSF001174">
    <property type="entry name" value="Lon_proteas"/>
    <property type="match status" value="1"/>
</dbReference>
<dbReference type="Gene3D" id="1.20.5.5270">
    <property type="match status" value="1"/>
</dbReference>
<organism evidence="17 18">
    <name type="scientific">Sphingomonas panacisoli</name>
    <dbReference type="NCBI Taxonomy" id="1813879"/>
    <lineage>
        <taxon>Bacteria</taxon>
        <taxon>Pseudomonadati</taxon>
        <taxon>Pseudomonadota</taxon>
        <taxon>Alphaproteobacteria</taxon>
        <taxon>Sphingomonadales</taxon>
        <taxon>Sphingomonadaceae</taxon>
        <taxon>Sphingomonas</taxon>
    </lineage>
</organism>
<dbReference type="HAMAP" id="MF_01973">
    <property type="entry name" value="lon_bact"/>
    <property type="match status" value="1"/>
</dbReference>
<keyword evidence="4 10" id="KW-0547">Nucleotide-binding</keyword>
<dbReference type="InterPro" id="IPR027065">
    <property type="entry name" value="Lon_Prtase"/>
</dbReference>
<reference evidence="17 18" key="1">
    <citation type="submission" date="2019-07" db="EMBL/GenBank/DDBJ databases">
        <title>Full genome sequence of Sphingomonas sp. 4R-6-7(HKS19).</title>
        <authorList>
            <person name="Im W.-T."/>
        </authorList>
    </citation>
    <scope>NUCLEOTIDE SEQUENCE [LARGE SCALE GENOMIC DNA]</scope>
    <source>
        <strain evidence="17 18">HKS19</strain>
    </source>
</reference>
<dbReference type="Gene3D" id="1.10.8.60">
    <property type="match status" value="1"/>
</dbReference>
<evidence type="ECO:0000313" key="18">
    <source>
        <dbReference type="Proteomes" id="UP000315673"/>
    </source>
</evidence>
<dbReference type="SMART" id="SM00382">
    <property type="entry name" value="AAA"/>
    <property type="match status" value="1"/>
</dbReference>
<dbReference type="EMBL" id="CP042306">
    <property type="protein sequence ID" value="QDZ07753.1"/>
    <property type="molecule type" value="Genomic_DNA"/>
</dbReference>
<protein>
    <recommendedName>
        <fullName evidence="10 11">Lon protease</fullName>
        <ecNumber evidence="10 11">3.4.21.53</ecNumber>
    </recommendedName>
    <alternativeName>
        <fullName evidence="10">ATP-dependent protease La</fullName>
    </alternativeName>
</protein>
<dbReference type="InterPro" id="IPR003593">
    <property type="entry name" value="AAA+_ATPase"/>
</dbReference>
<evidence type="ECO:0000256" key="10">
    <source>
        <dbReference type="HAMAP-Rule" id="MF_01973"/>
    </source>
</evidence>
<keyword evidence="5 10" id="KW-0378">Hydrolase</keyword>
<comment type="catalytic activity">
    <reaction evidence="9 10 11 14">
        <text>Hydrolysis of proteins in presence of ATP.</text>
        <dbReference type="EC" id="3.4.21.53"/>
    </reaction>
</comment>
<evidence type="ECO:0000256" key="5">
    <source>
        <dbReference type="ARBA" id="ARBA00022801"/>
    </source>
</evidence>
<dbReference type="RefSeq" id="WP_146571545.1">
    <property type="nucleotide sequence ID" value="NZ_CP042306.1"/>
</dbReference>
<dbReference type="GO" id="GO:0005737">
    <property type="term" value="C:cytoplasm"/>
    <property type="evidence" value="ECO:0007669"/>
    <property type="project" value="UniProtKB-SubCell"/>
</dbReference>
<dbReference type="InterPro" id="IPR046336">
    <property type="entry name" value="Lon_prtase_N_sf"/>
</dbReference>
<evidence type="ECO:0000256" key="8">
    <source>
        <dbReference type="ARBA" id="ARBA00023016"/>
    </source>
</evidence>
<dbReference type="GO" id="GO:0016887">
    <property type="term" value="F:ATP hydrolysis activity"/>
    <property type="evidence" value="ECO:0007669"/>
    <property type="project" value="UniProtKB-UniRule"/>
</dbReference>
<evidence type="ECO:0000256" key="4">
    <source>
        <dbReference type="ARBA" id="ARBA00022741"/>
    </source>
</evidence>
<dbReference type="SUPFAM" id="SSF88697">
    <property type="entry name" value="PUA domain-like"/>
    <property type="match status" value="1"/>
</dbReference>
<evidence type="ECO:0000256" key="11">
    <source>
        <dbReference type="PIRNR" id="PIRNR001174"/>
    </source>
</evidence>
<feature type="binding site" evidence="10 13">
    <location>
        <begin position="352"/>
        <end position="359"/>
    </location>
    <ligand>
        <name>ATP</name>
        <dbReference type="ChEBI" id="CHEBI:30616"/>
    </ligand>
</feature>
<evidence type="ECO:0000256" key="6">
    <source>
        <dbReference type="ARBA" id="ARBA00022825"/>
    </source>
</evidence>
<name>A0A5B8LI13_9SPHN</name>
<dbReference type="InterPro" id="IPR014721">
    <property type="entry name" value="Ribsml_uS5_D2-typ_fold_subgr"/>
</dbReference>
<dbReference type="Proteomes" id="UP000315673">
    <property type="component" value="Chromosome"/>
</dbReference>
<dbReference type="PROSITE" id="PS51787">
    <property type="entry name" value="LON_N"/>
    <property type="match status" value="1"/>
</dbReference>
<dbReference type="GO" id="GO:0006515">
    <property type="term" value="P:protein quality control for misfolded or incompletely synthesized proteins"/>
    <property type="evidence" value="ECO:0007669"/>
    <property type="project" value="UniProtKB-UniRule"/>
</dbReference>
<dbReference type="InterPro" id="IPR015947">
    <property type="entry name" value="PUA-like_sf"/>
</dbReference>
<dbReference type="Pfam" id="PF05362">
    <property type="entry name" value="Lon_C"/>
    <property type="match status" value="1"/>
</dbReference>
<dbReference type="Pfam" id="PF02190">
    <property type="entry name" value="LON_substr_bdg"/>
    <property type="match status" value="1"/>
</dbReference>
<feature type="domain" description="Lon N-terminal" evidence="16">
    <location>
        <begin position="5"/>
        <end position="198"/>
    </location>
</feature>
<dbReference type="InterPro" id="IPR004815">
    <property type="entry name" value="Lon_bac/euk-typ"/>
</dbReference>
<dbReference type="KEGG" id="spai:FPZ24_09850"/>
<proteinExistence type="evidence at transcript level"/>
<dbReference type="SUPFAM" id="SSF52540">
    <property type="entry name" value="P-loop containing nucleoside triphosphate hydrolases"/>
    <property type="match status" value="1"/>
</dbReference>
<dbReference type="GO" id="GO:0004252">
    <property type="term" value="F:serine-type endopeptidase activity"/>
    <property type="evidence" value="ECO:0007669"/>
    <property type="project" value="UniProtKB-UniRule"/>
</dbReference>
<dbReference type="FunFam" id="3.40.50.300:FF:000021">
    <property type="entry name" value="Lon protease homolog"/>
    <property type="match status" value="1"/>
</dbReference>
<dbReference type="Pfam" id="PF00004">
    <property type="entry name" value="AAA"/>
    <property type="match status" value="1"/>
</dbReference>
<dbReference type="InterPro" id="IPR003111">
    <property type="entry name" value="Lon_prtase_N"/>
</dbReference>
<evidence type="ECO:0000256" key="2">
    <source>
        <dbReference type="ARBA" id="ARBA00022490"/>
    </source>
</evidence>
<gene>
    <name evidence="10" type="primary">lon</name>
    <name evidence="17" type="ORF">FPZ24_09850</name>
</gene>
<evidence type="ECO:0000256" key="7">
    <source>
        <dbReference type="ARBA" id="ARBA00022840"/>
    </source>
</evidence>
<comment type="subcellular location">
    <subcellularLocation>
        <location evidence="1 10 11">Cytoplasm</location>
    </subcellularLocation>
</comment>
<dbReference type="CDD" id="cd19500">
    <property type="entry name" value="RecA-like_Lon"/>
    <property type="match status" value="1"/>
</dbReference>
<dbReference type="EC" id="3.4.21.53" evidence="10 11"/>
<evidence type="ECO:0000256" key="1">
    <source>
        <dbReference type="ARBA" id="ARBA00004496"/>
    </source>
</evidence>
<dbReference type="NCBIfam" id="TIGR00763">
    <property type="entry name" value="lon"/>
    <property type="match status" value="1"/>
</dbReference>
<feature type="active site" evidence="10 12">
    <location>
        <position position="717"/>
    </location>
</feature>
<evidence type="ECO:0000313" key="17">
    <source>
        <dbReference type="EMBL" id="QDZ07753.1"/>
    </source>
</evidence>
<dbReference type="FunFam" id="1.20.5.5270:FF:000002">
    <property type="entry name" value="Lon protease homolog"/>
    <property type="match status" value="1"/>
</dbReference>
<dbReference type="GO" id="GO:0005524">
    <property type="term" value="F:ATP binding"/>
    <property type="evidence" value="ECO:0007669"/>
    <property type="project" value="UniProtKB-UniRule"/>
</dbReference>
<dbReference type="SUPFAM" id="SSF54211">
    <property type="entry name" value="Ribosomal protein S5 domain 2-like"/>
    <property type="match status" value="1"/>
</dbReference>
<dbReference type="NCBIfam" id="NF008053">
    <property type="entry name" value="PRK10787.1"/>
    <property type="match status" value="1"/>
</dbReference>
<dbReference type="InterPro" id="IPR027543">
    <property type="entry name" value="Lon_bac"/>
</dbReference>
<dbReference type="Gene3D" id="1.20.58.1480">
    <property type="match status" value="1"/>
</dbReference>
<dbReference type="InterPro" id="IPR020568">
    <property type="entry name" value="Ribosomal_Su5_D2-typ_SF"/>
</dbReference>
<dbReference type="PROSITE" id="PS51786">
    <property type="entry name" value="LON_PROTEOLYTIC"/>
    <property type="match status" value="1"/>
</dbReference>
<dbReference type="Gene3D" id="3.40.50.300">
    <property type="entry name" value="P-loop containing nucleotide triphosphate hydrolases"/>
    <property type="match status" value="1"/>
</dbReference>
<evidence type="ECO:0000256" key="14">
    <source>
        <dbReference type="PROSITE-ProRule" id="PRU01122"/>
    </source>
</evidence>
<comment type="similarity">
    <text evidence="10 11 14">Belongs to the peptidase S16 family.</text>
</comment>
<evidence type="ECO:0000256" key="13">
    <source>
        <dbReference type="PIRSR" id="PIRSR001174-2"/>
    </source>
</evidence>
<keyword evidence="7 10" id="KW-0067">ATP-binding</keyword>
<keyword evidence="3 10" id="KW-0645">Protease</keyword>